<dbReference type="Proteomes" id="UP000887569">
    <property type="component" value="Unplaced"/>
</dbReference>
<evidence type="ECO:0000313" key="2">
    <source>
        <dbReference type="WBParaSite" id="PgE183_g002_t07"/>
    </source>
</evidence>
<reference evidence="2" key="1">
    <citation type="submission" date="2022-11" db="UniProtKB">
        <authorList>
            <consortium name="WormBaseParasite"/>
        </authorList>
    </citation>
    <scope>IDENTIFICATION</scope>
</reference>
<keyword evidence="1" id="KW-1185">Reference proteome</keyword>
<evidence type="ECO:0000313" key="1">
    <source>
        <dbReference type="Proteomes" id="UP000887569"/>
    </source>
</evidence>
<organism evidence="1 2">
    <name type="scientific">Parascaris univalens</name>
    <name type="common">Nematode worm</name>
    <dbReference type="NCBI Taxonomy" id="6257"/>
    <lineage>
        <taxon>Eukaryota</taxon>
        <taxon>Metazoa</taxon>
        <taxon>Ecdysozoa</taxon>
        <taxon>Nematoda</taxon>
        <taxon>Chromadorea</taxon>
        <taxon>Rhabditida</taxon>
        <taxon>Spirurina</taxon>
        <taxon>Ascaridomorpha</taxon>
        <taxon>Ascaridoidea</taxon>
        <taxon>Ascarididae</taxon>
        <taxon>Parascaris</taxon>
    </lineage>
</organism>
<dbReference type="AlphaFoldDB" id="A0A915A1U4"/>
<protein>
    <submittedName>
        <fullName evidence="2">Uncharacterized protein</fullName>
    </submittedName>
</protein>
<proteinExistence type="predicted"/>
<name>A0A915A1U4_PARUN</name>
<sequence>NKFKVVLKEAVCSSTNTAQIVDACPSGRPFCCRIEETRQHGRHSVGWLERRCWQSCGRRNFISPCALLQPDSHIVIVSAFSWLACEPH</sequence>
<dbReference type="WBParaSite" id="PgE183_g002_t07">
    <property type="protein sequence ID" value="PgE183_g002_t07"/>
    <property type="gene ID" value="PgE183_g002"/>
</dbReference>
<accession>A0A915A1U4</accession>